<dbReference type="GO" id="GO:0006310">
    <property type="term" value="P:DNA recombination"/>
    <property type="evidence" value="ECO:0007669"/>
    <property type="project" value="UniProtKB-KW"/>
</dbReference>
<protein>
    <submittedName>
        <fullName evidence="5">Site-specific recombinase XerD</fullName>
    </submittedName>
</protein>
<feature type="domain" description="Core-binding (CB)" evidence="4">
    <location>
        <begin position="40"/>
        <end position="132"/>
    </location>
</feature>
<dbReference type="STRING" id="310782.SAMN05216499_1606"/>
<evidence type="ECO:0000256" key="3">
    <source>
        <dbReference type="PROSITE-ProRule" id="PRU01248"/>
    </source>
</evidence>
<dbReference type="EMBL" id="FRBI01000060">
    <property type="protein sequence ID" value="SHN38069.1"/>
    <property type="molecule type" value="Genomic_DNA"/>
</dbReference>
<dbReference type="InterPro" id="IPR044068">
    <property type="entry name" value="CB"/>
</dbReference>
<sequence length="472" mass="52893">MHFFSSEDWQSWGLGGQPLIPERMPVLIDDDFLFEDGYGPRATRVVNTWLRTLPSSGAPSPNSWRAYALSARDWLTHLRRHAIEVFASRQDLVAALGTYADRRLSGPLDERLASSSWELQVTVLSRFYAWAVEEGLASAVPFTVGTGIRMVEGRLVETGRNLARLRRVKPHVKVQYLESDFAELFCRGLAGLDPDGLENAAFRGRFPGRNAAMGRLVLGTGMRSREFTHLLVHEVPPLPAEPTEVPILWAVPELGAKGRKFRTTWIDYASLAAVHAYIALDREMARGSWMPRKPLVVEEADFRGGRVNGRRMTWSSLAPAERLRLVDPQGGSLLLALSYGGRPFVDWGTLFRRTARRIREVFEPRFPDVAPHRCRHSFAMATLERLVEGHYRAAAQMAAATGDASGLALYLLKSDPLLILRDLLGHSSVTTTEVYLKRLDVHRIYQAAWEKTHGQVDPAVLAEADSEFEETV</sequence>
<keyword evidence="2" id="KW-0233">DNA recombination</keyword>
<gene>
    <name evidence="5" type="ORF">SAMN05216499_1606</name>
</gene>
<dbReference type="Proteomes" id="UP000184111">
    <property type="component" value="Unassembled WGS sequence"/>
</dbReference>
<dbReference type="PROSITE" id="PS51900">
    <property type="entry name" value="CB"/>
    <property type="match status" value="1"/>
</dbReference>
<name>A0A1M7R118_9ACTN</name>
<dbReference type="InterPro" id="IPR004107">
    <property type="entry name" value="Integrase_SAM-like_N"/>
</dbReference>
<dbReference type="InterPro" id="IPR013762">
    <property type="entry name" value="Integrase-like_cat_sf"/>
</dbReference>
<dbReference type="InterPro" id="IPR050090">
    <property type="entry name" value="Tyrosine_recombinase_XerCD"/>
</dbReference>
<dbReference type="InterPro" id="IPR010998">
    <property type="entry name" value="Integrase_recombinase_N"/>
</dbReference>
<dbReference type="GO" id="GO:0015074">
    <property type="term" value="P:DNA integration"/>
    <property type="evidence" value="ECO:0007669"/>
    <property type="project" value="InterPro"/>
</dbReference>
<dbReference type="Gene3D" id="1.10.443.10">
    <property type="entry name" value="Intergrase catalytic core"/>
    <property type="match status" value="1"/>
</dbReference>
<evidence type="ECO:0000313" key="5">
    <source>
        <dbReference type="EMBL" id="SHN38069.1"/>
    </source>
</evidence>
<dbReference type="GO" id="GO:0003677">
    <property type="term" value="F:DNA binding"/>
    <property type="evidence" value="ECO:0007669"/>
    <property type="project" value="UniProtKB-UniRule"/>
</dbReference>
<dbReference type="SUPFAM" id="SSF56349">
    <property type="entry name" value="DNA breaking-rejoining enzymes"/>
    <property type="match status" value="1"/>
</dbReference>
<evidence type="ECO:0000313" key="6">
    <source>
        <dbReference type="Proteomes" id="UP000184111"/>
    </source>
</evidence>
<dbReference type="InterPro" id="IPR011010">
    <property type="entry name" value="DNA_brk_join_enz"/>
</dbReference>
<evidence type="ECO:0000256" key="2">
    <source>
        <dbReference type="ARBA" id="ARBA00023172"/>
    </source>
</evidence>
<dbReference type="PANTHER" id="PTHR30349:SF64">
    <property type="entry name" value="PROPHAGE INTEGRASE INTD-RELATED"/>
    <property type="match status" value="1"/>
</dbReference>
<keyword evidence="1 3" id="KW-0238">DNA-binding</keyword>
<evidence type="ECO:0000256" key="1">
    <source>
        <dbReference type="ARBA" id="ARBA00023125"/>
    </source>
</evidence>
<accession>A0A1M7R118</accession>
<organism evidence="5 6">
    <name type="scientific">Actinacidiphila paucisporea</name>
    <dbReference type="NCBI Taxonomy" id="310782"/>
    <lineage>
        <taxon>Bacteria</taxon>
        <taxon>Bacillati</taxon>
        <taxon>Actinomycetota</taxon>
        <taxon>Actinomycetes</taxon>
        <taxon>Kitasatosporales</taxon>
        <taxon>Streptomycetaceae</taxon>
        <taxon>Actinacidiphila</taxon>
    </lineage>
</organism>
<dbReference type="PANTHER" id="PTHR30349">
    <property type="entry name" value="PHAGE INTEGRASE-RELATED"/>
    <property type="match status" value="1"/>
</dbReference>
<dbReference type="AlphaFoldDB" id="A0A1M7R118"/>
<evidence type="ECO:0000259" key="4">
    <source>
        <dbReference type="PROSITE" id="PS51900"/>
    </source>
</evidence>
<reference evidence="5 6" key="1">
    <citation type="submission" date="2016-11" db="EMBL/GenBank/DDBJ databases">
        <authorList>
            <person name="Jaros S."/>
            <person name="Januszkiewicz K."/>
            <person name="Wedrychowicz H."/>
        </authorList>
    </citation>
    <scope>NUCLEOTIDE SEQUENCE [LARGE SCALE GENOMIC DNA]</scope>
    <source>
        <strain evidence="5 6">CGMCC 4.2025</strain>
    </source>
</reference>
<dbReference type="Gene3D" id="1.10.150.130">
    <property type="match status" value="1"/>
</dbReference>
<proteinExistence type="predicted"/>
<keyword evidence="6" id="KW-1185">Reference proteome</keyword>
<dbReference type="Pfam" id="PF02899">
    <property type="entry name" value="Phage_int_SAM_1"/>
    <property type="match status" value="1"/>
</dbReference>